<evidence type="ECO:0000313" key="1">
    <source>
        <dbReference type="EMBL" id="KAH6628472.1"/>
    </source>
</evidence>
<dbReference type="EMBL" id="JAGIZQ010000005">
    <property type="protein sequence ID" value="KAH6628472.1"/>
    <property type="molecule type" value="Genomic_DNA"/>
</dbReference>
<evidence type="ECO:0000313" key="2">
    <source>
        <dbReference type="Proteomes" id="UP000724584"/>
    </source>
</evidence>
<accession>A0ACB7P7A5</accession>
<name>A0ACB7P7A5_9PEZI</name>
<keyword evidence="2" id="KW-1185">Reference proteome</keyword>
<comment type="caution">
    <text evidence="1">The sequence shown here is derived from an EMBL/GenBank/DDBJ whole genome shotgun (WGS) entry which is preliminary data.</text>
</comment>
<organism evidence="1 2">
    <name type="scientific">Chaetomium tenue</name>
    <dbReference type="NCBI Taxonomy" id="1854479"/>
    <lineage>
        <taxon>Eukaryota</taxon>
        <taxon>Fungi</taxon>
        <taxon>Dikarya</taxon>
        <taxon>Ascomycota</taxon>
        <taxon>Pezizomycotina</taxon>
        <taxon>Sordariomycetes</taxon>
        <taxon>Sordariomycetidae</taxon>
        <taxon>Sordariales</taxon>
        <taxon>Chaetomiaceae</taxon>
        <taxon>Chaetomium</taxon>
    </lineage>
</organism>
<proteinExistence type="predicted"/>
<reference evidence="1 2" key="1">
    <citation type="journal article" date="2021" name="Nat. Commun.">
        <title>Genetic determinants of endophytism in the Arabidopsis root mycobiome.</title>
        <authorList>
            <person name="Mesny F."/>
            <person name="Miyauchi S."/>
            <person name="Thiergart T."/>
            <person name="Pickel B."/>
            <person name="Atanasova L."/>
            <person name="Karlsson M."/>
            <person name="Huettel B."/>
            <person name="Barry K.W."/>
            <person name="Haridas S."/>
            <person name="Chen C."/>
            <person name="Bauer D."/>
            <person name="Andreopoulos W."/>
            <person name="Pangilinan J."/>
            <person name="LaButti K."/>
            <person name="Riley R."/>
            <person name="Lipzen A."/>
            <person name="Clum A."/>
            <person name="Drula E."/>
            <person name="Henrissat B."/>
            <person name="Kohler A."/>
            <person name="Grigoriev I.V."/>
            <person name="Martin F.M."/>
            <person name="Hacquard S."/>
        </authorList>
    </citation>
    <scope>NUCLEOTIDE SEQUENCE [LARGE SCALE GENOMIC DNA]</scope>
    <source>
        <strain evidence="1 2">MPI-SDFR-AT-0079</strain>
    </source>
</reference>
<sequence>MATITTLDIVRLTASELQHALSTEKLTSVDLVKASLAQIDRHNSKGLTLRAVISVAPNDIVLGRAAMLDAERARGKVRGPFHGIPVLLKDAVKTHSDLGMPTALGPSGLLSLQKAVVKTCCSRL</sequence>
<dbReference type="Proteomes" id="UP000724584">
    <property type="component" value="Unassembled WGS sequence"/>
</dbReference>
<protein>
    <submittedName>
        <fullName evidence="1">Amidase signature domain-containing protein</fullName>
    </submittedName>
</protein>
<gene>
    <name evidence="1" type="ORF">F5144DRAFT_309818</name>
</gene>